<name>A0ABN3I0S2_9ACTN</name>
<evidence type="ECO:0000256" key="3">
    <source>
        <dbReference type="ARBA" id="ARBA00022989"/>
    </source>
</evidence>
<evidence type="ECO:0008006" key="7">
    <source>
        <dbReference type="Google" id="ProtNLM"/>
    </source>
</evidence>
<comment type="caution">
    <text evidence="5">The sequence shown here is derived from an EMBL/GenBank/DDBJ whole genome shotgun (WGS) entry which is preliminary data.</text>
</comment>
<gene>
    <name evidence="5" type="ORF">GCM10009855_35020</name>
</gene>
<organism evidence="5 6">
    <name type="scientific">Gordonia cholesterolivorans</name>
    <dbReference type="NCBI Taxonomy" id="559625"/>
    <lineage>
        <taxon>Bacteria</taxon>
        <taxon>Bacillati</taxon>
        <taxon>Actinomycetota</taxon>
        <taxon>Actinomycetes</taxon>
        <taxon>Mycobacteriales</taxon>
        <taxon>Gordoniaceae</taxon>
        <taxon>Gordonia</taxon>
    </lineage>
</organism>
<keyword evidence="6" id="KW-1185">Reference proteome</keyword>
<sequence length="133" mass="13809">MNLIHAAGRALTGIPYMILGYDAATAPGARVEAASPLLDKVRTVIPLPTDNETIVRANGAAQVLGGAMIATGLGARPGAVLLAASLVPTTFAGHAFWEIDDPMQHKMQQIQFLKNVSMLGGALAVLVASRHQS</sequence>
<reference evidence="5 6" key="1">
    <citation type="journal article" date="2019" name="Int. J. Syst. Evol. Microbiol.">
        <title>The Global Catalogue of Microorganisms (GCM) 10K type strain sequencing project: providing services to taxonomists for standard genome sequencing and annotation.</title>
        <authorList>
            <consortium name="The Broad Institute Genomics Platform"/>
            <consortium name="The Broad Institute Genome Sequencing Center for Infectious Disease"/>
            <person name="Wu L."/>
            <person name="Ma J."/>
        </authorList>
    </citation>
    <scope>NUCLEOTIDE SEQUENCE [LARGE SCALE GENOMIC DNA]</scope>
    <source>
        <strain evidence="5 6">JCM 16227</strain>
    </source>
</reference>
<dbReference type="Pfam" id="PF07681">
    <property type="entry name" value="DoxX"/>
    <property type="match status" value="1"/>
</dbReference>
<evidence type="ECO:0000256" key="2">
    <source>
        <dbReference type="ARBA" id="ARBA00022692"/>
    </source>
</evidence>
<accession>A0ABN3I0S2</accession>
<keyword evidence="3" id="KW-1133">Transmembrane helix</keyword>
<evidence type="ECO:0000313" key="5">
    <source>
        <dbReference type="EMBL" id="GAA2392148.1"/>
    </source>
</evidence>
<evidence type="ECO:0000256" key="1">
    <source>
        <dbReference type="ARBA" id="ARBA00004141"/>
    </source>
</evidence>
<dbReference type="RefSeq" id="WP_045539870.1">
    <property type="nucleotide sequence ID" value="NZ_BAAARB010000027.1"/>
</dbReference>
<proteinExistence type="predicted"/>
<dbReference type="Proteomes" id="UP001501170">
    <property type="component" value="Unassembled WGS sequence"/>
</dbReference>
<protein>
    <recommendedName>
        <fullName evidence="7">DoxX family protein</fullName>
    </recommendedName>
</protein>
<evidence type="ECO:0000256" key="4">
    <source>
        <dbReference type="ARBA" id="ARBA00023136"/>
    </source>
</evidence>
<keyword evidence="2" id="KW-0812">Transmembrane</keyword>
<dbReference type="EMBL" id="BAAARB010000027">
    <property type="protein sequence ID" value="GAA2392148.1"/>
    <property type="molecule type" value="Genomic_DNA"/>
</dbReference>
<dbReference type="InterPro" id="IPR032808">
    <property type="entry name" value="DoxX"/>
</dbReference>
<comment type="subcellular location">
    <subcellularLocation>
        <location evidence="1">Membrane</location>
        <topology evidence="1">Multi-pass membrane protein</topology>
    </subcellularLocation>
</comment>
<keyword evidence="4" id="KW-0472">Membrane</keyword>
<evidence type="ECO:0000313" key="6">
    <source>
        <dbReference type="Proteomes" id="UP001501170"/>
    </source>
</evidence>